<keyword evidence="11" id="KW-1185">Reference proteome</keyword>
<dbReference type="PROSITE" id="PS50113">
    <property type="entry name" value="PAC"/>
    <property type="match status" value="1"/>
</dbReference>
<feature type="domain" description="PAC" evidence="9">
    <location>
        <begin position="116"/>
        <end position="169"/>
    </location>
</feature>
<dbReference type="Gene3D" id="3.30.565.10">
    <property type="entry name" value="Histidine kinase-like ATPase, C-terminal domain"/>
    <property type="match status" value="1"/>
</dbReference>
<dbReference type="RefSeq" id="WP_237183209.1">
    <property type="nucleotide sequence ID" value="NZ_CP015583.1"/>
</dbReference>
<dbReference type="SUPFAM" id="SSF55785">
    <property type="entry name" value="PYP-like sensor domain (PAS domain)"/>
    <property type="match status" value="3"/>
</dbReference>
<dbReference type="Gene3D" id="3.40.50.2300">
    <property type="match status" value="1"/>
</dbReference>
<dbReference type="InterPro" id="IPR000014">
    <property type="entry name" value="PAS"/>
</dbReference>
<accession>A0ABU3MFD3</accession>
<dbReference type="CDD" id="cd00130">
    <property type="entry name" value="PAS"/>
    <property type="match status" value="1"/>
</dbReference>
<dbReference type="CDD" id="cd18161">
    <property type="entry name" value="REC_hyHK_blue-like"/>
    <property type="match status" value="1"/>
</dbReference>
<dbReference type="InterPro" id="IPR035965">
    <property type="entry name" value="PAS-like_dom_sf"/>
</dbReference>
<gene>
    <name evidence="10" type="ORF">RQ831_11460</name>
</gene>
<dbReference type="SMART" id="SM00091">
    <property type="entry name" value="PAS"/>
    <property type="match status" value="2"/>
</dbReference>
<name>A0ABU3MFD3_9PROT</name>
<feature type="domain" description="Histidine kinase" evidence="6">
    <location>
        <begin position="458"/>
        <end position="682"/>
    </location>
</feature>
<protein>
    <recommendedName>
        <fullName evidence="2">histidine kinase</fullName>
        <ecNumber evidence="2">2.7.13.3</ecNumber>
    </recommendedName>
</protein>
<evidence type="ECO:0000313" key="10">
    <source>
        <dbReference type="EMBL" id="MDT8331673.1"/>
    </source>
</evidence>
<dbReference type="EMBL" id="JAVVDO010000016">
    <property type="protein sequence ID" value="MDT8331673.1"/>
    <property type="molecule type" value="Genomic_DNA"/>
</dbReference>
<dbReference type="Proteomes" id="UP001258945">
    <property type="component" value="Unassembled WGS sequence"/>
</dbReference>
<evidence type="ECO:0000259" key="6">
    <source>
        <dbReference type="PROSITE" id="PS50109"/>
    </source>
</evidence>
<keyword evidence="3 4" id="KW-0597">Phosphoprotein</keyword>
<dbReference type="SMART" id="SM00388">
    <property type="entry name" value="HisKA"/>
    <property type="match status" value="1"/>
</dbReference>
<dbReference type="PANTHER" id="PTHR43065:SF42">
    <property type="entry name" value="TWO-COMPONENT SENSOR PPRA"/>
    <property type="match status" value="1"/>
</dbReference>
<dbReference type="PROSITE" id="PS50109">
    <property type="entry name" value="HIS_KIN"/>
    <property type="match status" value="1"/>
</dbReference>
<dbReference type="SUPFAM" id="SSF52172">
    <property type="entry name" value="CheY-like"/>
    <property type="match status" value="1"/>
</dbReference>
<dbReference type="InterPro" id="IPR000700">
    <property type="entry name" value="PAS-assoc_C"/>
</dbReference>
<comment type="catalytic activity">
    <reaction evidence="1">
        <text>ATP + protein L-histidine = ADP + protein N-phospho-L-histidine.</text>
        <dbReference type="EC" id="2.7.13.3"/>
    </reaction>
</comment>
<feature type="modified residue" description="4-aspartylphosphate" evidence="4">
    <location>
        <position position="754"/>
    </location>
</feature>
<dbReference type="NCBIfam" id="TIGR00229">
    <property type="entry name" value="sensory_box"/>
    <property type="match status" value="1"/>
</dbReference>
<dbReference type="InterPro" id="IPR011006">
    <property type="entry name" value="CheY-like_superfamily"/>
</dbReference>
<dbReference type="Pfam" id="PF02518">
    <property type="entry name" value="HATPase_c"/>
    <property type="match status" value="1"/>
</dbReference>
<dbReference type="Gene3D" id="3.30.450.20">
    <property type="entry name" value="PAS domain"/>
    <property type="match status" value="3"/>
</dbReference>
<dbReference type="SMART" id="SM00387">
    <property type="entry name" value="HATPase_c"/>
    <property type="match status" value="1"/>
</dbReference>
<reference evidence="10 11" key="1">
    <citation type="journal article" date="2019" name="Microb. Pathog.">
        <title>Comparison of VITEK 2, MALDI-TOF MS, 16S rRNA gene sequencing, and whole-genome sequencing for identification of Roseomonas mucosa.</title>
        <authorList>
            <person name="Rudolph W.W."/>
            <person name="Gunzer F."/>
            <person name="Trauth M."/>
            <person name="Bunk B."/>
            <person name="Bigge R."/>
            <person name="Schrottner P."/>
        </authorList>
    </citation>
    <scope>NUCLEOTIDE SEQUENCE [LARGE SCALE GENOMIC DNA]</scope>
    <source>
        <strain evidence="10 11">DSM 103800</strain>
    </source>
</reference>
<dbReference type="Pfam" id="PF08448">
    <property type="entry name" value="PAS_4"/>
    <property type="match status" value="3"/>
</dbReference>
<evidence type="ECO:0000256" key="1">
    <source>
        <dbReference type="ARBA" id="ARBA00000085"/>
    </source>
</evidence>
<dbReference type="SUPFAM" id="SSF55874">
    <property type="entry name" value="ATPase domain of HSP90 chaperone/DNA topoisomerase II/histidine kinase"/>
    <property type="match status" value="1"/>
</dbReference>
<evidence type="ECO:0000259" key="7">
    <source>
        <dbReference type="PROSITE" id="PS50110"/>
    </source>
</evidence>
<evidence type="ECO:0000256" key="5">
    <source>
        <dbReference type="SAM" id="Coils"/>
    </source>
</evidence>
<evidence type="ECO:0000259" key="9">
    <source>
        <dbReference type="PROSITE" id="PS50113"/>
    </source>
</evidence>
<dbReference type="Pfam" id="PF00512">
    <property type="entry name" value="HisKA"/>
    <property type="match status" value="1"/>
</dbReference>
<dbReference type="InterPro" id="IPR036097">
    <property type="entry name" value="HisK_dim/P_sf"/>
</dbReference>
<dbReference type="SMART" id="SM00448">
    <property type="entry name" value="REC"/>
    <property type="match status" value="1"/>
</dbReference>
<organism evidence="10 11">
    <name type="scientific">Roseomonas gilardii</name>
    <dbReference type="NCBI Taxonomy" id="257708"/>
    <lineage>
        <taxon>Bacteria</taxon>
        <taxon>Pseudomonadati</taxon>
        <taxon>Pseudomonadota</taxon>
        <taxon>Alphaproteobacteria</taxon>
        <taxon>Acetobacterales</taxon>
        <taxon>Roseomonadaceae</taxon>
        <taxon>Roseomonas</taxon>
    </lineage>
</organism>
<comment type="caution">
    <text evidence="10">The sequence shown here is derived from an EMBL/GenBank/DDBJ whole genome shotgun (WGS) entry which is preliminary data.</text>
</comment>
<feature type="coiled-coil region" evidence="5">
    <location>
        <begin position="291"/>
        <end position="322"/>
    </location>
</feature>
<dbReference type="InterPro" id="IPR001789">
    <property type="entry name" value="Sig_transdc_resp-reg_receiver"/>
</dbReference>
<dbReference type="InterPro" id="IPR005467">
    <property type="entry name" value="His_kinase_dom"/>
</dbReference>
<feature type="domain" description="PAS" evidence="8">
    <location>
        <begin position="319"/>
        <end position="374"/>
    </location>
</feature>
<evidence type="ECO:0000256" key="3">
    <source>
        <dbReference type="ARBA" id="ARBA00022553"/>
    </source>
</evidence>
<feature type="domain" description="Response regulatory" evidence="7">
    <location>
        <begin position="704"/>
        <end position="820"/>
    </location>
</feature>
<dbReference type="Gene3D" id="1.10.287.130">
    <property type="match status" value="1"/>
</dbReference>
<dbReference type="PROSITE" id="PS50112">
    <property type="entry name" value="PAS"/>
    <property type="match status" value="1"/>
</dbReference>
<evidence type="ECO:0000313" key="11">
    <source>
        <dbReference type="Proteomes" id="UP001258945"/>
    </source>
</evidence>
<dbReference type="InterPro" id="IPR013656">
    <property type="entry name" value="PAS_4"/>
</dbReference>
<sequence length="823" mass="89608">MAEDRAGRWPFLAGGGEMGARMRAHDWEATPFGSPDTWPQSLRSTLSACLNSPLLGTILWGPELRMLYNDSYIPSMADRHPAALGRPVAEVWGSTWDQIASPFLQAMATGRGFAQENVELPMIRRGRPEITHWFFTATPIRGEDGGIAGLLNQGIEITERVLAERRVAEEQERMSRLFEQAPTFMALLQGPEHRFVLANPSYRALVGRREILGRTVAEALPDAVAQGYLALLDKVYRSGEPFVATGSRFAAEPVPGGPVDERYVDFVYQPIRDDSGQVNGIFVEGADVTARARADLALRESEARLKELNATLEQRVEERTRERNHLWQLSSDLMAVMRPDAVIEAVNPAWTACLGWTEAELIGRRLPDLLRPEDAAATAGDIARLRAPERLLFGNSRCRHRDGGHRWISWSATAGDDVVVFIGRDVTAEREQAEALKRAEEQLRQAQKMEAVGQLTGGLAHDFNNLLTGIIGGLELTNTRIAQGRPAEVGRYTEAALDAARRAAALTHRLLAFSRRQTLDPRPTDVNRLVAGMEELIRRTMGPDIAIEVTPEPGLWMTLVDPPQLENALLNLCINARDAMPEGGTLRIATKNVALGEEAARERDLSPGPYIRLCVSDDGAGMPPEVVAKAFDPFFTTKPLGMGTGLGLSMIYGFTRQSGGQAHIRSAPGRGTSVCLFLPRHARPAAAAEPREPVAAPREGAGEVILVVDDEPSVRMLLAELLEDRGYEVLQAAEGSVGLNLLQSGRRIDLLVTDVGLPGGMNGRQMADAARIVRPDLKVLFITGYAEAAVVGDGNLAPGMHIMTKPFASEALAARIGDLLAAP</sequence>
<dbReference type="InterPro" id="IPR004358">
    <property type="entry name" value="Sig_transdc_His_kin-like_C"/>
</dbReference>
<evidence type="ECO:0000256" key="4">
    <source>
        <dbReference type="PROSITE-ProRule" id="PRU00169"/>
    </source>
</evidence>
<dbReference type="InterPro" id="IPR003661">
    <property type="entry name" value="HisK_dim/P_dom"/>
</dbReference>
<dbReference type="InterPro" id="IPR036890">
    <property type="entry name" value="HATPase_C_sf"/>
</dbReference>
<dbReference type="CDD" id="cd00082">
    <property type="entry name" value="HisKA"/>
    <property type="match status" value="1"/>
</dbReference>
<proteinExistence type="predicted"/>
<dbReference type="PRINTS" id="PR00344">
    <property type="entry name" value="BCTRLSENSOR"/>
</dbReference>
<dbReference type="PANTHER" id="PTHR43065">
    <property type="entry name" value="SENSOR HISTIDINE KINASE"/>
    <property type="match status" value="1"/>
</dbReference>
<evidence type="ECO:0000259" key="8">
    <source>
        <dbReference type="PROSITE" id="PS50112"/>
    </source>
</evidence>
<dbReference type="Pfam" id="PF00072">
    <property type="entry name" value="Response_reg"/>
    <property type="match status" value="1"/>
</dbReference>
<dbReference type="InterPro" id="IPR003594">
    <property type="entry name" value="HATPase_dom"/>
</dbReference>
<dbReference type="SUPFAM" id="SSF47384">
    <property type="entry name" value="Homodimeric domain of signal transducing histidine kinase"/>
    <property type="match status" value="1"/>
</dbReference>
<dbReference type="EC" id="2.7.13.3" evidence="2"/>
<dbReference type="PROSITE" id="PS50110">
    <property type="entry name" value="RESPONSE_REGULATORY"/>
    <property type="match status" value="1"/>
</dbReference>
<keyword evidence="5" id="KW-0175">Coiled coil</keyword>
<evidence type="ECO:0000256" key="2">
    <source>
        <dbReference type="ARBA" id="ARBA00012438"/>
    </source>
</evidence>